<feature type="transmembrane region" description="Helical" evidence="1">
    <location>
        <begin position="484"/>
        <end position="505"/>
    </location>
</feature>
<dbReference type="PANTHER" id="PTHR38434:SF1">
    <property type="entry name" value="BLL2549 PROTEIN"/>
    <property type="match status" value="1"/>
</dbReference>
<feature type="transmembrane region" description="Helical" evidence="1">
    <location>
        <begin position="218"/>
        <end position="240"/>
    </location>
</feature>
<comment type="caution">
    <text evidence="2">The sequence shown here is derived from an EMBL/GenBank/DDBJ whole genome shotgun (WGS) entry which is preliminary data.</text>
</comment>
<feature type="transmembrane region" description="Helical" evidence="1">
    <location>
        <begin position="511"/>
        <end position="529"/>
    </location>
</feature>
<organism evidence="2 3">
    <name type="scientific">Psychrobacillus insolitus</name>
    <dbReference type="NCBI Taxonomy" id="1461"/>
    <lineage>
        <taxon>Bacteria</taxon>
        <taxon>Bacillati</taxon>
        <taxon>Bacillota</taxon>
        <taxon>Bacilli</taxon>
        <taxon>Bacillales</taxon>
        <taxon>Bacillaceae</taxon>
        <taxon>Psychrobacillus</taxon>
    </lineage>
</organism>
<name>A0A2W7MKJ0_9BACI</name>
<protein>
    <submittedName>
        <fullName evidence="2">Putative membrane protein DUF2339</fullName>
    </submittedName>
</protein>
<feature type="transmembrane region" description="Helical" evidence="1">
    <location>
        <begin position="146"/>
        <end position="163"/>
    </location>
</feature>
<feature type="transmembrane region" description="Helical" evidence="1">
    <location>
        <begin position="460"/>
        <end position="477"/>
    </location>
</feature>
<evidence type="ECO:0000256" key="1">
    <source>
        <dbReference type="SAM" id="Phobius"/>
    </source>
</evidence>
<feature type="transmembrane region" description="Helical" evidence="1">
    <location>
        <begin position="427"/>
        <end position="448"/>
    </location>
</feature>
<evidence type="ECO:0000313" key="3">
    <source>
        <dbReference type="Proteomes" id="UP000248646"/>
    </source>
</evidence>
<dbReference type="EMBL" id="QKZI01000005">
    <property type="protein sequence ID" value="PZX03966.1"/>
    <property type="molecule type" value="Genomic_DNA"/>
</dbReference>
<accession>A0A2W7MKJ0</accession>
<dbReference type="RefSeq" id="WP_111439999.1">
    <property type="nucleotide sequence ID" value="NZ_QKZI01000005.1"/>
</dbReference>
<proteinExistence type="predicted"/>
<dbReference type="OrthoDB" id="1805246at2"/>
<feature type="transmembrane region" description="Helical" evidence="1">
    <location>
        <begin position="367"/>
        <end position="384"/>
    </location>
</feature>
<feature type="transmembrane region" description="Helical" evidence="1">
    <location>
        <begin position="396"/>
        <end position="415"/>
    </location>
</feature>
<feature type="transmembrane region" description="Helical" evidence="1">
    <location>
        <begin position="60"/>
        <end position="77"/>
    </location>
</feature>
<dbReference type="Proteomes" id="UP000248646">
    <property type="component" value="Unassembled WGS sequence"/>
</dbReference>
<reference evidence="2 3" key="1">
    <citation type="submission" date="2018-06" db="EMBL/GenBank/DDBJ databases">
        <title>Genomic Encyclopedia of Type Strains, Phase IV (KMG-IV): sequencing the most valuable type-strain genomes for metagenomic binning, comparative biology and taxonomic classification.</title>
        <authorList>
            <person name="Goeker M."/>
        </authorList>
    </citation>
    <scope>NUCLEOTIDE SEQUENCE [LARGE SCALE GENOMIC DNA]</scope>
    <source>
        <strain evidence="2 3">DSM 5</strain>
    </source>
</reference>
<evidence type="ECO:0000313" key="2">
    <source>
        <dbReference type="EMBL" id="PZX03966.1"/>
    </source>
</evidence>
<keyword evidence="1" id="KW-0812">Transmembrane</keyword>
<keyword evidence="1" id="KW-0472">Membrane</keyword>
<dbReference type="PANTHER" id="PTHR38434">
    <property type="entry name" value="BLL2549 PROTEIN"/>
    <property type="match status" value="1"/>
</dbReference>
<feature type="transmembrane region" description="Helical" evidence="1">
    <location>
        <begin position="298"/>
        <end position="315"/>
    </location>
</feature>
<feature type="transmembrane region" description="Helical" evidence="1">
    <location>
        <begin position="192"/>
        <end position="211"/>
    </location>
</feature>
<dbReference type="Pfam" id="PF10101">
    <property type="entry name" value="DUF2339"/>
    <property type="match status" value="1"/>
</dbReference>
<gene>
    <name evidence="2" type="ORF">C7437_105163</name>
</gene>
<sequence length="531" mass="60289">MEENKMMEKRLEQLEERVRLLEEGLQLSSSIVYPDKQQQQYVTQAEKKPVEWDILIFQKILPPLFIVVFIIGVLWGFKAVSDYGILTAPVKVMLGYVVGLVLIGLGVWQIKQSRKSLGQMLLGGAIPVLMLTTFAMHQLYAMTGPTTSFLLNILWIMLGLFFTYRYKSQGIGIVSTVGGVFVPFLIKSTSPNIAVFSFYEAILFTLFLWIALRLGYKLLFYVSVVFLQIALITFTLFSGNLEEHKLLYILPVFVQQGALLIGILLSKQMLRDLAYTLFSVMLVSLIWIELIFTTNEASIIIVIIGLIYGACLYKYQKDVIRTPIFIANASLALLYLVQLQLEDLFFEGLIGLSLVYLYVYKKFNNTLHIILATIAYFFALMYISNYSIDDWLSWGMLHWIVFLVGTSFLVYYISLNNKQSVVVRNIGVPYFAALFLYFLYMIGSLVAGDVGSNLERVFTSALWIITAVLFMLLSGRLSLQQGKYVGVGILFFTLAKIILFDISFVTVPIKALLFIVLGIVGLLVSRVYYKK</sequence>
<feature type="transmembrane region" description="Helical" evidence="1">
    <location>
        <begin position="170"/>
        <end position="186"/>
    </location>
</feature>
<feature type="transmembrane region" description="Helical" evidence="1">
    <location>
        <begin position="273"/>
        <end position="292"/>
    </location>
</feature>
<feature type="transmembrane region" description="Helical" evidence="1">
    <location>
        <begin position="322"/>
        <end position="338"/>
    </location>
</feature>
<dbReference type="InterPro" id="IPR019286">
    <property type="entry name" value="DUF2339_TM"/>
</dbReference>
<keyword evidence="3" id="KW-1185">Reference proteome</keyword>
<feature type="transmembrane region" description="Helical" evidence="1">
    <location>
        <begin position="83"/>
        <end position="108"/>
    </location>
</feature>
<feature type="transmembrane region" description="Helical" evidence="1">
    <location>
        <begin position="246"/>
        <end position="266"/>
    </location>
</feature>
<feature type="transmembrane region" description="Helical" evidence="1">
    <location>
        <begin position="120"/>
        <end position="140"/>
    </location>
</feature>
<dbReference type="AlphaFoldDB" id="A0A2W7MKJ0"/>
<feature type="transmembrane region" description="Helical" evidence="1">
    <location>
        <begin position="344"/>
        <end position="360"/>
    </location>
</feature>
<keyword evidence="1" id="KW-1133">Transmembrane helix</keyword>